<evidence type="ECO:0000313" key="3">
    <source>
        <dbReference type="Proteomes" id="UP000664800"/>
    </source>
</evidence>
<evidence type="ECO:0000313" key="2">
    <source>
        <dbReference type="EMBL" id="MBN8744317.1"/>
    </source>
</evidence>
<gene>
    <name evidence="2" type="ORF">J0I24_08390</name>
</gene>
<dbReference type="Proteomes" id="UP000664800">
    <property type="component" value="Unassembled WGS sequence"/>
</dbReference>
<dbReference type="InterPro" id="IPR052020">
    <property type="entry name" value="Cyclic_di-GMP/3'3'-cGAMP_PDE"/>
</dbReference>
<dbReference type="SUPFAM" id="SSF109604">
    <property type="entry name" value="HD-domain/PDEase-like"/>
    <property type="match status" value="1"/>
</dbReference>
<dbReference type="Gene3D" id="1.10.3210.10">
    <property type="entry name" value="Hypothetical protein af1432"/>
    <property type="match status" value="1"/>
</dbReference>
<organism evidence="2 3">
    <name type="scientific">Thiomonas arsenitoxydans (strain DSM 22701 / CIP 110005 / 3As)</name>
    <dbReference type="NCBI Taxonomy" id="426114"/>
    <lineage>
        <taxon>Bacteria</taxon>
        <taxon>Pseudomonadati</taxon>
        <taxon>Pseudomonadota</taxon>
        <taxon>Betaproteobacteria</taxon>
        <taxon>Burkholderiales</taxon>
        <taxon>Thiomonas</taxon>
    </lineage>
</organism>
<dbReference type="EMBL" id="JAFKMR010000017">
    <property type="protein sequence ID" value="MBN8744317.1"/>
    <property type="molecule type" value="Genomic_DNA"/>
</dbReference>
<dbReference type="Pfam" id="PF01966">
    <property type="entry name" value="HD"/>
    <property type="match status" value="1"/>
</dbReference>
<dbReference type="CDD" id="cd00077">
    <property type="entry name" value="HDc"/>
    <property type="match status" value="1"/>
</dbReference>
<reference evidence="2" key="1">
    <citation type="submission" date="2021-02" db="EMBL/GenBank/DDBJ databases">
        <title>Thiocyanate and organic carbon inputs drive convergent selection for specific autotrophic Afipia and Thiobacillus strains within complex microbiomes.</title>
        <authorList>
            <person name="Huddy R.J."/>
            <person name="Sachdeva R."/>
            <person name="Kadzinga F."/>
            <person name="Kantor R.S."/>
            <person name="Harrison S.T.L."/>
            <person name="Banfield J.F."/>
        </authorList>
    </citation>
    <scope>NUCLEOTIDE SEQUENCE</scope>
    <source>
        <strain evidence="2">SCN18_13_7_16_R3_B_64_19</strain>
    </source>
</reference>
<dbReference type="GO" id="GO:0008081">
    <property type="term" value="F:phosphoric diester hydrolase activity"/>
    <property type="evidence" value="ECO:0007669"/>
    <property type="project" value="UniProtKB-ARBA"/>
</dbReference>
<dbReference type="AlphaFoldDB" id="A0A8I1MYI5"/>
<dbReference type="PANTHER" id="PTHR45228:SF1">
    <property type="entry name" value="CYCLIC DI-GMP PHOSPHODIESTERASE TM_0186"/>
    <property type="match status" value="1"/>
</dbReference>
<comment type="caution">
    <text evidence="2">The sequence shown here is derived from an EMBL/GenBank/DDBJ whole genome shotgun (WGS) entry which is preliminary data.</text>
</comment>
<dbReference type="PANTHER" id="PTHR45228">
    <property type="entry name" value="CYCLIC DI-GMP PHOSPHODIESTERASE TM_0186-RELATED"/>
    <property type="match status" value="1"/>
</dbReference>
<dbReference type="InterPro" id="IPR037522">
    <property type="entry name" value="HD_GYP_dom"/>
</dbReference>
<dbReference type="InterPro" id="IPR006674">
    <property type="entry name" value="HD_domain"/>
</dbReference>
<accession>A0A8I1MYI5</accession>
<feature type="domain" description="HD-GYP" evidence="1">
    <location>
        <begin position="1"/>
        <end position="120"/>
    </location>
</feature>
<protein>
    <submittedName>
        <fullName evidence="2">HD domain-containing protein</fullName>
    </submittedName>
</protein>
<evidence type="ECO:0000259" key="1">
    <source>
        <dbReference type="PROSITE" id="PS51832"/>
    </source>
</evidence>
<dbReference type="InterPro" id="IPR003607">
    <property type="entry name" value="HD/PDEase_dom"/>
</dbReference>
<sequence>MAWFVEARDPYTGGHLWRVSRYARMLAAAAGLDAVEVARVSLGGFLHDLSKIGVPDAILCKSAPLTDAEWAVMRTHPDIGMRLLAAHPHTSQRAGFIPTGRSARPAASMAFDMGARVANI</sequence>
<name>A0A8I1MYI5_THIA3</name>
<proteinExistence type="predicted"/>
<dbReference type="PROSITE" id="PS51832">
    <property type="entry name" value="HD_GYP"/>
    <property type="match status" value="1"/>
</dbReference>